<feature type="transmembrane region" description="Helical" evidence="1">
    <location>
        <begin position="12"/>
        <end position="32"/>
    </location>
</feature>
<dbReference type="EMBL" id="CAEZYY010000044">
    <property type="protein sequence ID" value="CAB4767615.1"/>
    <property type="molecule type" value="Genomic_DNA"/>
</dbReference>
<dbReference type="EMBL" id="CAFBON010000081">
    <property type="protein sequence ID" value="CAB4987170.1"/>
    <property type="molecule type" value="Genomic_DNA"/>
</dbReference>
<gene>
    <name evidence="2" type="ORF">UFOPK2806_02219</name>
    <name evidence="3" type="ORF">UFOPK3001_00332</name>
    <name evidence="4" type="ORF">UFOPK3954_00927</name>
</gene>
<keyword evidence="1" id="KW-0812">Transmembrane</keyword>
<protein>
    <submittedName>
        <fullName evidence="3">Unannotated protein</fullName>
    </submittedName>
</protein>
<proteinExistence type="predicted"/>
<keyword evidence="1" id="KW-0472">Membrane</keyword>
<evidence type="ECO:0000313" key="4">
    <source>
        <dbReference type="EMBL" id="CAB4987170.1"/>
    </source>
</evidence>
<name>A0A6J6X7D6_9ZZZZ</name>
<evidence type="ECO:0000256" key="1">
    <source>
        <dbReference type="SAM" id="Phobius"/>
    </source>
</evidence>
<reference evidence="3" key="1">
    <citation type="submission" date="2020-05" db="EMBL/GenBank/DDBJ databases">
        <authorList>
            <person name="Chiriac C."/>
            <person name="Salcher M."/>
            <person name="Ghai R."/>
            <person name="Kavagutti S V."/>
        </authorList>
    </citation>
    <scope>NUCLEOTIDE SEQUENCE</scope>
</reference>
<evidence type="ECO:0000313" key="3">
    <source>
        <dbReference type="EMBL" id="CAB4791723.1"/>
    </source>
</evidence>
<organism evidence="3">
    <name type="scientific">freshwater metagenome</name>
    <dbReference type="NCBI Taxonomy" id="449393"/>
    <lineage>
        <taxon>unclassified sequences</taxon>
        <taxon>metagenomes</taxon>
        <taxon>ecological metagenomes</taxon>
    </lineage>
</organism>
<accession>A0A6J6X7D6</accession>
<dbReference type="AlphaFoldDB" id="A0A6J6X7D6"/>
<keyword evidence="1" id="KW-1133">Transmembrane helix</keyword>
<dbReference type="EMBL" id="CAFAAJ010000014">
    <property type="protein sequence ID" value="CAB4791723.1"/>
    <property type="molecule type" value="Genomic_DNA"/>
</dbReference>
<evidence type="ECO:0000313" key="2">
    <source>
        <dbReference type="EMBL" id="CAB4767615.1"/>
    </source>
</evidence>
<sequence>MRKANTMKNKILANIYRFAGASTMALGIVAALRPRSGRLW</sequence>